<dbReference type="InterPro" id="IPR013216">
    <property type="entry name" value="Methyltransf_11"/>
</dbReference>
<accession>A0ABV9TL73</accession>
<dbReference type="InterPro" id="IPR029063">
    <property type="entry name" value="SAM-dependent_MTases_sf"/>
</dbReference>
<keyword evidence="2" id="KW-0808">Transferase</keyword>
<dbReference type="GO" id="GO:0032259">
    <property type="term" value="P:methylation"/>
    <property type="evidence" value="ECO:0007669"/>
    <property type="project" value="UniProtKB-KW"/>
</dbReference>
<organism evidence="2 3">
    <name type="scientific">Kocuria oceani</name>
    <dbReference type="NCBI Taxonomy" id="988827"/>
    <lineage>
        <taxon>Bacteria</taxon>
        <taxon>Bacillati</taxon>
        <taxon>Actinomycetota</taxon>
        <taxon>Actinomycetes</taxon>
        <taxon>Micrococcales</taxon>
        <taxon>Micrococcaceae</taxon>
        <taxon>Kocuria</taxon>
    </lineage>
</organism>
<evidence type="ECO:0000313" key="3">
    <source>
        <dbReference type="Proteomes" id="UP001595797"/>
    </source>
</evidence>
<dbReference type="CDD" id="cd02440">
    <property type="entry name" value="AdoMet_MTases"/>
    <property type="match status" value="1"/>
</dbReference>
<feature type="domain" description="Methyltransferase type 11" evidence="1">
    <location>
        <begin position="38"/>
        <end position="132"/>
    </location>
</feature>
<dbReference type="Proteomes" id="UP001595797">
    <property type="component" value="Unassembled WGS sequence"/>
</dbReference>
<dbReference type="SUPFAM" id="SSF53335">
    <property type="entry name" value="S-adenosyl-L-methionine-dependent methyltransferases"/>
    <property type="match status" value="1"/>
</dbReference>
<dbReference type="Pfam" id="PF08241">
    <property type="entry name" value="Methyltransf_11"/>
    <property type="match status" value="1"/>
</dbReference>
<dbReference type="Gene3D" id="3.40.50.150">
    <property type="entry name" value="Vaccinia Virus protein VP39"/>
    <property type="match status" value="1"/>
</dbReference>
<comment type="caution">
    <text evidence="2">The sequence shown here is derived from an EMBL/GenBank/DDBJ whole genome shotgun (WGS) entry which is preliminary data.</text>
</comment>
<name>A0ABV9TL73_9MICC</name>
<evidence type="ECO:0000313" key="2">
    <source>
        <dbReference type="EMBL" id="MFC4904140.1"/>
    </source>
</evidence>
<gene>
    <name evidence="2" type="ORF">ACFPCS_11245</name>
</gene>
<keyword evidence="2" id="KW-0489">Methyltransferase</keyword>
<evidence type="ECO:0000259" key="1">
    <source>
        <dbReference type="Pfam" id="PF08241"/>
    </source>
</evidence>
<sequence>MGFYDDRVLPHVIDVVMNAKQIREIRQRVCSGLQGEVVEIGFGTGHNLPFLPPEVTRLQAVEPSQRSIALAQERIAASEVPVEIVGLDGQHLPLEDNSADAVLCTWSLCTIPDPEAAVREMARVLAPGGQLHFAEHGRAPEHGVRRWQDRLNGMQQRIGGGCHLNRDIPSIIEAAGMKITRLNTHYAEGIPKPYAFIYEGTATAS</sequence>
<keyword evidence="3" id="KW-1185">Reference proteome</keyword>
<proteinExistence type="predicted"/>
<dbReference type="GO" id="GO:0008168">
    <property type="term" value="F:methyltransferase activity"/>
    <property type="evidence" value="ECO:0007669"/>
    <property type="project" value="UniProtKB-KW"/>
</dbReference>
<protein>
    <submittedName>
        <fullName evidence="2">Class I SAM-dependent methyltransferase</fullName>
        <ecNumber evidence="2">2.1.1.-</ecNumber>
    </submittedName>
</protein>
<dbReference type="RefSeq" id="WP_136341548.1">
    <property type="nucleotide sequence ID" value="NZ_JARAMH010000015.1"/>
</dbReference>
<dbReference type="InterPro" id="IPR052356">
    <property type="entry name" value="Thiol_S-MT"/>
</dbReference>
<dbReference type="EMBL" id="JBHSIW010000014">
    <property type="protein sequence ID" value="MFC4904140.1"/>
    <property type="molecule type" value="Genomic_DNA"/>
</dbReference>
<dbReference type="EC" id="2.1.1.-" evidence="2"/>
<dbReference type="PANTHER" id="PTHR45036:SF1">
    <property type="entry name" value="METHYLTRANSFERASE LIKE 7A"/>
    <property type="match status" value="1"/>
</dbReference>
<dbReference type="PANTHER" id="PTHR45036">
    <property type="entry name" value="METHYLTRANSFERASE LIKE 7B"/>
    <property type="match status" value="1"/>
</dbReference>
<reference evidence="3" key="1">
    <citation type="journal article" date="2019" name="Int. J. Syst. Evol. Microbiol.">
        <title>The Global Catalogue of Microorganisms (GCM) 10K type strain sequencing project: providing services to taxonomists for standard genome sequencing and annotation.</title>
        <authorList>
            <consortium name="The Broad Institute Genomics Platform"/>
            <consortium name="The Broad Institute Genome Sequencing Center for Infectious Disease"/>
            <person name="Wu L."/>
            <person name="Ma J."/>
        </authorList>
    </citation>
    <scope>NUCLEOTIDE SEQUENCE [LARGE SCALE GENOMIC DNA]</scope>
    <source>
        <strain evidence="3">CGMCC 4.6946</strain>
    </source>
</reference>